<proteinExistence type="predicted"/>
<evidence type="ECO:0000256" key="4">
    <source>
        <dbReference type="ARBA" id="ARBA00022989"/>
    </source>
</evidence>
<dbReference type="GO" id="GO:0005739">
    <property type="term" value="C:mitochondrion"/>
    <property type="evidence" value="ECO:0007669"/>
    <property type="project" value="UniProtKB-SubCell"/>
</dbReference>
<gene>
    <name evidence="9" type="ORF">ACHHYP_04332</name>
</gene>
<dbReference type="AlphaFoldDB" id="A0A1V9ZP98"/>
<evidence type="ECO:0000313" key="9">
    <source>
        <dbReference type="EMBL" id="OQR99814.1"/>
    </source>
</evidence>
<dbReference type="Proteomes" id="UP000243579">
    <property type="component" value="Unassembled WGS sequence"/>
</dbReference>
<protein>
    <recommendedName>
        <fullName evidence="11">Mitochondrial protein</fullName>
    </recommendedName>
</protein>
<evidence type="ECO:0008006" key="11">
    <source>
        <dbReference type="Google" id="ProtNLM"/>
    </source>
</evidence>
<evidence type="ECO:0000256" key="8">
    <source>
        <dbReference type="SAM" id="Phobius"/>
    </source>
</evidence>
<evidence type="ECO:0000313" key="10">
    <source>
        <dbReference type="Proteomes" id="UP000243579"/>
    </source>
</evidence>
<organism evidence="9 10">
    <name type="scientific">Achlya hypogyna</name>
    <name type="common">Oomycete</name>
    <name type="synonym">Protoachlya hypogyna</name>
    <dbReference type="NCBI Taxonomy" id="1202772"/>
    <lineage>
        <taxon>Eukaryota</taxon>
        <taxon>Sar</taxon>
        <taxon>Stramenopiles</taxon>
        <taxon>Oomycota</taxon>
        <taxon>Saprolegniomycetes</taxon>
        <taxon>Saprolegniales</taxon>
        <taxon>Achlyaceae</taxon>
        <taxon>Achlya</taxon>
    </lineage>
</organism>
<keyword evidence="10" id="KW-1185">Reference proteome</keyword>
<reference evidence="9 10" key="1">
    <citation type="journal article" date="2014" name="Genome Biol. Evol.">
        <title>The secreted proteins of Achlya hypogyna and Thraustotheca clavata identify the ancestral oomycete secretome and reveal gene acquisitions by horizontal gene transfer.</title>
        <authorList>
            <person name="Misner I."/>
            <person name="Blouin N."/>
            <person name="Leonard G."/>
            <person name="Richards T.A."/>
            <person name="Lane C.E."/>
        </authorList>
    </citation>
    <scope>NUCLEOTIDE SEQUENCE [LARGE SCALE GENOMIC DNA]</scope>
    <source>
        <strain evidence="9 10">ATCC 48635</strain>
    </source>
</reference>
<evidence type="ECO:0000256" key="1">
    <source>
        <dbReference type="ARBA" id="ARBA00004173"/>
    </source>
</evidence>
<dbReference type="InterPro" id="IPR024461">
    <property type="entry name" value="CCDC90-like"/>
</dbReference>
<evidence type="ECO:0000256" key="7">
    <source>
        <dbReference type="ARBA" id="ARBA00023136"/>
    </source>
</evidence>
<sequence>MMTTMLRRRGAVVLGRCFSTPVVTKTTNEAMVYPFDSHKFVTQLQYQGFSLEQAEAILEALKSTMEEGLETQETGLATKADHLTLKSELSERVFNTTLKFDIAQRHMKEILDRDFDNLKQEIRIIEKADFDKVLAEIMQVEKKFMLHKQQSDTILNKLTLANETLERRIFQYGSANLPSSHILIDAHVAVRFGAAITVVLAFLGTYLEKS</sequence>
<feature type="transmembrane region" description="Helical" evidence="8">
    <location>
        <begin position="188"/>
        <end position="207"/>
    </location>
</feature>
<accession>A0A1V9ZP98</accession>
<evidence type="ECO:0000256" key="2">
    <source>
        <dbReference type="ARBA" id="ARBA00004370"/>
    </source>
</evidence>
<name>A0A1V9ZP98_ACHHY</name>
<keyword evidence="5" id="KW-0175">Coiled coil</keyword>
<evidence type="ECO:0000256" key="5">
    <source>
        <dbReference type="ARBA" id="ARBA00023054"/>
    </source>
</evidence>
<evidence type="ECO:0000256" key="6">
    <source>
        <dbReference type="ARBA" id="ARBA00023128"/>
    </source>
</evidence>
<comment type="subcellular location">
    <subcellularLocation>
        <location evidence="2">Membrane</location>
    </subcellularLocation>
    <subcellularLocation>
        <location evidence="1">Mitochondrion</location>
    </subcellularLocation>
</comment>
<keyword evidence="6" id="KW-0496">Mitochondrion</keyword>
<dbReference type="Pfam" id="PF07798">
    <property type="entry name" value="CCDC90-like"/>
    <property type="match status" value="1"/>
</dbReference>
<dbReference type="Gene3D" id="1.20.5.340">
    <property type="match status" value="1"/>
</dbReference>
<comment type="caution">
    <text evidence="9">The sequence shown here is derived from an EMBL/GenBank/DDBJ whole genome shotgun (WGS) entry which is preliminary data.</text>
</comment>
<keyword evidence="4 8" id="KW-1133">Transmembrane helix</keyword>
<dbReference type="EMBL" id="JNBR01000040">
    <property type="protein sequence ID" value="OQR99814.1"/>
    <property type="molecule type" value="Genomic_DNA"/>
</dbReference>
<keyword evidence="7 8" id="KW-0472">Membrane</keyword>
<dbReference type="OrthoDB" id="889336at2759"/>
<evidence type="ECO:0000256" key="3">
    <source>
        <dbReference type="ARBA" id="ARBA00022692"/>
    </source>
</evidence>
<keyword evidence="3 8" id="KW-0812">Transmembrane</keyword>
<dbReference type="GO" id="GO:0016020">
    <property type="term" value="C:membrane"/>
    <property type="evidence" value="ECO:0007669"/>
    <property type="project" value="UniProtKB-SubCell"/>
</dbReference>